<dbReference type="InterPro" id="IPR005727">
    <property type="entry name" value="Ribosomal_uL22_bac/chlpt-type"/>
</dbReference>
<comment type="subunit">
    <text evidence="3 10 12">Part of the 50S ribosomal subunit.</text>
</comment>
<dbReference type="Gene3D" id="3.90.470.10">
    <property type="entry name" value="Ribosomal protein L22/L17"/>
    <property type="match status" value="1"/>
</dbReference>
<evidence type="ECO:0000256" key="12">
    <source>
        <dbReference type="RuleBase" id="RU004006"/>
    </source>
</evidence>
<dbReference type="GO" id="GO:0019843">
    <property type="term" value="F:rRNA binding"/>
    <property type="evidence" value="ECO:0007669"/>
    <property type="project" value="UniProtKB-UniRule"/>
</dbReference>
<dbReference type="GO" id="GO:0022625">
    <property type="term" value="C:cytosolic large ribosomal subunit"/>
    <property type="evidence" value="ECO:0007669"/>
    <property type="project" value="TreeGrafter"/>
</dbReference>
<sequence>METKNAKAIARKVSIAPRKARLVVDLIRGKNIAQAQAILTFTPKVAAPVILKLLNSAVSNAVNNLKLNREQLYVKEVFVNEGLRLKRMFPRAKGSGDMIKKRTSHITLEITSSTNLQTSKEEEQKWVKKLILTA</sequence>
<dbReference type="PANTHER" id="PTHR13501:SF8">
    <property type="entry name" value="LARGE RIBOSOMAL SUBUNIT PROTEIN UL22M"/>
    <property type="match status" value="1"/>
</dbReference>
<proteinExistence type="inferred from homology"/>
<dbReference type="PROSITE" id="PS00464">
    <property type="entry name" value="RIBOSOMAL_L22"/>
    <property type="match status" value="1"/>
</dbReference>
<dbReference type="InterPro" id="IPR036394">
    <property type="entry name" value="Ribosomal_uL22_sf"/>
</dbReference>
<dbReference type="HAMAP" id="MF_01331_B">
    <property type="entry name" value="Ribosomal_uL22_B"/>
    <property type="match status" value="1"/>
</dbReference>
<dbReference type="InterPro" id="IPR047867">
    <property type="entry name" value="Ribosomal_uL22_bac/org-type"/>
</dbReference>
<dbReference type="PANTHER" id="PTHR13501">
    <property type="entry name" value="CHLOROPLAST 50S RIBOSOMAL PROTEIN L22-RELATED"/>
    <property type="match status" value="1"/>
</dbReference>
<evidence type="ECO:0000256" key="3">
    <source>
        <dbReference type="ARBA" id="ARBA00011838"/>
    </source>
</evidence>
<comment type="function">
    <text evidence="1 10">The globular domain of the protein is located near the polypeptide exit tunnel on the outside of the subunit, while an extended beta-hairpin is found that lines the wall of the exit tunnel in the center of the 70S ribosome.</text>
</comment>
<evidence type="ECO:0000256" key="11">
    <source>
        <dbReference type="RuleBase" id="RU004005"/>
    </source>
</evidence>
<keyword evidence="4 10" id="KW-0699">rRNA-binding</keyword>
<evidence type="ECO:0000256" key="8">
    <source>
        <dbReference type="ARBA" id="ARBA00025084"/>
    </source>
</evidence>
<evidence type="ECO:0000256" key="7">
    <source>
        <dbReference type="ARBA" id="ARBA00023274"/>
    </source>
</evidence>
<dbReference type="NCBIfam" id="TIGR01044">
    <property type="entry name" value="rplV_bact"/>
    <property type="match status" value="1"/>
</dbReference>
<evidence type="ECO:0000256" key="13">
    <source>
        <dbReference type="RuleBase" id="RU004008"/>
    </source>
</evidence>
<dbReference type="InterPro" id="IPR001063">
    <property type="entry name" value="Ribosomal_uL22"/>
</dbReference>
<dbReference type="GO" id="GO:0006412">
    <property type="term" value="P:translation"/>
    <property type="evidence" value="ECO:0007669"/>
    <property type="project" value="UniProtKB-UniRule"/>
</dbReference>
<dbReference type="InterPro" id="IPR018260">
    <property type="entry name" value="Ribosomal_uL22_CS"/>
</dbReference>
<comment type="function">
    <text evidence="8">This protein binds specifically to 23S rRNA; its binding is stimulated by other ribosomal proteins, e.g. L4, L17, and L20. It is important during the early stages of 50S assembly. It makes multiple contacts with different domains of the 23S rRNA in the assembled 50S subunit and ribosome.</text>
</comment>
<evidence type="ECO:0000256" key="4">
    <source>
        <dbReference type="ARBA" id="ARBA00022730"/>
    </source>
</evidence>
<name>G9LQC9_9MOLU</name>
<keyword evidence="5 10" id="KW-0694">RNA-binding</keyword>
<gene>
    <name evidence="14" type="primary">rpl22</name>
    <name evidence="10" type="synonym">rplV</name>
</gene>
<dbReference type="EMBL" id="JQ081308">
    <property type="protein sequence ID" value="AEV43305.1"/>
    <property type="molecule type" value="Genomic_DNA"/>
</dbReference>
<evidence type="ECO:0000256" key="2">
    <source>
        <dbReference type="ARBA" id="ARBA00009451"/>
    </source>
</evidence>
<dbReference type="SUPFAM" id="SSF54843">
    <property type="entry name" value="Ribosomal protein L22"/>
    <property type="match status" value="1"/>
</dbReference>
<dbReference type="Pfam" id="PF00237">
    <property type="entry name" value="Ribosomal_L22"/>
    <property type="match status" value="1"/>
</dbReference>
<dbReference type="AlphaFoldDB" id="G9LQC9"/>
<evidence type="ECO:0000256" key="5">
    <source>
        <dbReference type="ARBA" id="ARBA00022884"/>
    </source>
</evidence>
<organism evidence="14">
    <name type="scientific">Indian Sesame phyllody phytoplasma</name>
    <dbReference type="NCBI Taxonomy" id="866506"/>
    <lineage>
        <taxon>Bacteria</taxon>
        <taxon>Bacillati</taxon>
        <taxon>Mycoplasmatota</taxon>
        <taxon>Mollicutes</taxon>
        <taxon>Acholeplasmatales</taxon>
        <taxon>Acholeplasmataceae</taxon>
        <taxon>Candidatus Phytoplasma</taxon>
        <taxon>16SrI (Aster yellows group)</taxon>
    </lineage>
</organism>
<evidence type="ECO:0000256" key="9">
    <source>
        <dbReference type="ARBA" id="ARBA00035207"/>
    </source>
</evidence>
<evidence type="ECO:0000256" key="6">
    <source>
        <dbReference type="ARBA" id="ARBA00022980"/>
    </source>
</evidence>
<evidence type="ECO:0000256" key="1">
    <source>
        <dbReference type="ARBA" id="ARBA00003478"/>
    </source>
</evidence>
<evidence type="ECO:0000256" key="10">
    <source>
        <dbReference type="HAMAP-Rule" id="MF_01331"/>
    </source>
</evidence>
<dbReference type="CDD" id="cd00336">
    <property type="entry name" value="Ribosomal_L22"/>
    <property type="match status" value="1"/>
</dbReference>
<comment type="function">
    <text evidence="10 13">This protein binds specifically to 23S rRNA; its binding is stimulated by other ribosomal proteins, e.g., L4, L17, and L20. It is important during the early stages of 50S assembly. It makes multiple contacts with different domains of the 23S rRNA in the assembled 50S subunit and ribosome.</text>
</comment>
<dbReference type="GO" id="GO:0003735">
    <property type="term" value="F:structural constituent of ribosome"/>
    <property type="evidence" value="ECO:0007669"/>
    <property type="project" value="InterPro"/>
</dbReference>
<reference evidence="14" key="1">
    <citation type="submission" date="2011-11" db="EMBL/GenBank/DDBJ databases">
        <title>Histology and molecular characterization of sesame phytoplasma from India.</title>
        <authorList>
            <person name="Kumar S."/>
            <person name="Singh V."/>
            <person name="Lakhanpaul S."/>
        </authorList>
    </citation>
    <scope>NUCLEOTIDE SEQUENCE</scope>
</reference>
<accession>G9LQC9</accession>
<comment type="similarity">
    <text evidence="2 10 11">Belongs to the universal ribosomal protein uL22 family.</text>
</comment>
<protein>
    <recommendedName>
        <fullName evidence="9 10">Large ribosomal subunit protein uL22</fullName>
    </recommendedName>
</protein>
<keyword evidence="6 10" id="KW-0689">Ribosomal protein</keyword>
<keyword evidence="7 10" id="KW-0687">Ribonucleoprotein</keyword>
<evidence type="ECO:0000313" key="14">
    <source>
        <dbReference type="EMBL" id="AEV43305.1"/>
    </source>
</evidence>